<dbReference type="AlphaFoldDB" id="A0A6A4TCS7"/>
<dbReference type="Proteomes" id="UP000438429">
    <property type="component" value="Unassembled WGS sequence"/>
</dbReference>
<dbReference type="EMBL" id="VEVO01000007">
    <property type="protein sequence ID" value="KAF0040002.1"/>
    <property type="molecule type" value="Genomic_DNA"/>
</dbReference>
<comment type="caution">
    <text evidence="1">The sequence shown here is derived from an EMBL/GenBank/DDBJ whole genome shotgun (WGS) entry which is preliminary data.</text>
</comment>
<evidence type="ECO:0000313" key="2">
    <source>
        <dbReference type="Proteomes" id="UP000438429"/>
    </source>
</evidence>
<protein>
    <submittedName>
        <fullName evidence="1">Uncharacterized protein</fullName>
    </submittedName>
</protein>
<proteinExistence type="predicted"/>
<evidence type="ECO:0000313" key="1">
    <source>
        <dbReference type="EMBL" id="KAF0040002.1"/>
    </source>
</evidence>
<name>A0A6A4TCS7_SCOMX</name>
<gene>
    <name evidence="1" type="ORF">F2P81_008237</name>
</gene>
<reference evidence="1 2" key="1">
    <citation type="submission" date="2019-06" db="EMBL/GenBank/DDBJ databases">
        <title>Draft genomes of female and male turbot (Scophthalmus maximus).</title>
        <authorList>
            <person name="Xu H."/>
            <person name="Xu X.-W."/>
            <person name="Shao C."/>
            <person name="Chen S."/>
        </authorList>
    </citation>
    <scope>NUCLEOTIDE SEQUENCE [LARGE SCALE GENOMIC DNA]</scope>
    <source>
        <strain evidence="1">Ysfricsl-2016a</strain>
        <tissue evidence="1">Blood</tissue>
    </source>
</reference>
<accession>A0A6A4TCS7</accession>
<sequence length="145" mass="15762">MERKEGGDIEGESTLTLRASAVQHTCSVLIVESKDEGEIEKTDLIKGQSDLLVTSSSVSHIKMITETRCCSHSRGPQTRAVAGLELSVNRNGARGNGAMFGDIMSIYEMNNLDRPGELVCFDSSVRSKRKSLAVKTSGKINERCL</sequence>
<organism evidence="1 2">
    <name type="scientific">Scophthalmus maximus</name>
    <name type="common">Turbot</name>
    <name type="synonym">Psetta maxima</name>
    <dbReference type="NCBI Taxonomy" id="52904"/>
    <lineage>
        <taxon>Eukaryota</taxon>
        <taxon>Metazoa</taxon>
        <taxon>Chordata</taxon>
        <taxon>Craniata</taxon>
        <taxon>Vertebrata</taxon>
        <taxon>Euteleostomi</taxon>
        <taxon>Actinopterygii</taxon>
        <taxon>Neopterygii</taxon>
        <taxon>Teleostei</taxon>
        <taxon>Neoteleostei</taxon>
        <taxon>Acanthomorphata</taxon>
        <taxon>Carangaria</taxon>
        <taxon>Pleuronectiformes</taxon>
        <taxon>Pleuronectoidei</taxon>
        <taxon>Scophthalmidae</taxon>
        <taxon>Scophthalmus</taxon>
    </lineage>
</organism>